<organism evidence="3 4">
    <name type="scientific">Mycena citricolor</name>
    <dbReference type="NCBI Taxonomy" id="2018698"/>
    <lineage>
        <taxon>Eukaryota</taxon>
        <taxon>Fungi</taxon>
        <taxon>Dikarya</taxon>
        <taxon>Basidiomycota</taxon>
        <taxon>Agaricomycotina</taxon>
        <taxon>Agaricomycetes</taxon>
        <taxon>Agaricomycetidae</taxon>
        <taxon>Agaricales</taxon>
        <taxon>Marasmiineae</taxon>
        <taxon>Mycenaceae</taxon>
        <taxon>Mycena</taxon>
    </lineage>
</organism>
<evidence type="ECO:0000313" key="3">
    <source>
        <dbReference type="EMBL" id="CAK5281652.1"/>
    </source>
</evidence>
<dbReference type="GO" id="GO:0005684">
    <property type="term" value="C:U2-type spliceosomal complex"/>
    <property type="evidence" value="ECO:0007669"/>
    <property type="project" value="TreeGrafter"/>
</dbReference>
<dbReference type="GO" id="GO:0003723">
    <property type="term" value="F:RNA binding"/>
    <property type="evidence" value="ECO:0007669"/>
    <property type="project" value="TreeGrafter"/>
</dbReference>
<keyword evidence="4" id="KW-1185">Reference proteome</keyword>
<comment type="similarity">
    <text evidence="1">Belongs to the CWC26 family.</text>
</comment>
<dbReference type="InterPro" id="IPR018609">
    <property type="entry name" value="Bud13"/>
</dbReference>
<feature type="non-terminal residue" evidence="3">
    <location>
        <position position="1"/>
    </location>
</feature>
<evidence type="ECO:0000256" key="2">
    <source>
        <dbReference type="SAM" id="MobiDB-lite"/>
    </source>
</evidence>
<feature type="region of interest" description="Disordered" evidence="2">
    <location>
        <begin position="82"/>
        <end position="117"/>
    </location>
</feature>
<dbReference type="Proteomes" id="UP001295794">
    <property type="component" value="Unassembled WGS sequence"/>
</dbReference>
<comment type="caution">
    <text evidence="3">The sequence shown here is derived from an EMBL/GenBank/DDBJ whole genome shotgun (WGS) entry which is preliminary data.</text>
</comment>
<evidence type="ECO:0000313" key="4">
    <source>
        <dbReference type="Proteomes" id="UP001295794"/>
    </source>
</evidence>
<feature type="compositionally biased region" description="Basic and acidic residues" evidence="2">
    <location>
        <begin position="313"/>
        <end position="323"/>
    </location>
</feature>
<dbReference type="AlphaFoldDB" id="A0AAD2K6E6"/>
<dbReference type="Pfam" id="PF09736">
    <property type="entry name" value="Bud13"/>
    <property type="match status" value="1"/>
</dbReference>
<feature type="compositionally biased region" description="Polar residues" evidence="2">
    <location>
        <begin position="324"/>
        <end position="333"/>
    </location>
</feature>
<evidence type="ECO:0008006" key="5">
    <source>
        <dbReference type="Google" id="ProtNLM"/>
    </source>
</evidence>
<evidence type="ECO:0000256" key="1">
    <source>
        <dbReference type="ARBA" id="ARBA00011069"/>
    </source>
</evidence>
<name>A0AAD2K6E6_9AGAR</name>
<gene>
    <name evidence="3" type="ORF">MYCIT1_LOCUS32867</name>
</gene>
<feature type="region of interest" description="Disordered" evidence="2">
    <location>
        <begin position="267"/>
        <end position="297"/>
    </location>
</feature>
<protein>
    <recommendedName>
        <fullName evidence="5">Pre-mRNA-splicing factor CWC26</fullName>
    </recommendedName>
</protein>
<dbReference type="GO" id="GO:0070274">
    <property type="term" value="C:RES complex"/>
    <property type="evidence" value="ECO:0007669"/>
    <property type="project" value="TreeGrafter"/>
</dbReference>
<dbReference type="EMBL" id="CAVNYO010000444">
    <property type="protein sequence ID" value="CAK5281652.1"/>
    <property type="molecule type" value="Genomic_DNA"/>
</dbReference>
<dbReference type="GO" id="GO:0000398">
    <property type="term" value="P:mRNA splicing, via spliceosome"/>
    <property type="evidence" value="ECO:0007669"/>
    <property type="project" value="TreeGrafter"/>
</dbReference>
<dbReference type="PANTHER" id="PTHR31809">
    <property type="entry name" value="BUD13 HOMOLOG"/>
    <property type="match status" value="1"/>
</dbReference>
<dbReference type="InterPro" id="IPR051112">
    <property type="entry name" value="CWC26_splicing_factor"/>
</dbReference>
<feature type="region of interest" description="Disordered" evidence="2">
    <location>
        <begin position="29"/>
        <end position="63"/>
    </location>
</feature>
<reference evidence="3" key="1">
    <citation type="submission" date="2023-11" db="EMBL/GenBank/DDBJ databases">
        <authorList>
            <person name="De Vega J J."/>
            <person name="De Vega J J."/>
        </authorList>
    </citation>
    <scope>NUCLEOTIDE SEQUENCE</scope>
</reference>
<feature type="region of interest" description="Disordered" evidence="2">
    <location>
        <begin position="313"/>
        <end position="333"/>
    </location>
</feature>
<accession>A0AAD2K6E6</accession>
<dbReference type="PANTHER" id="PTHR31809:SF0">
    <property type="entry name" value="BUD13 HOMOLOG"/>
    <property type="match status" value="1"/>
</dbReference>
<feature type="region of interest" description="Disordered" evidence="2">
    <location>
        <begin position="191"/>
        <end position="226"/>
    </location>
</feature>
<proteinExistence type="inferred from homology"/>
<sequence length="333" mass="37111">SSSSAMANLKAYLAEKYMTGPKADAILAKSAPLKKKKRKVGSDAPAPSTSFVIDVDGGWGDQAHEEKDDIEDAVVASDRSFKKRKVASGGEASGWATIVQPAKAEEEDVPLPDEQPQIVDEEETPFRGGLLSAKQLSKALPNSRTNNAVDESAEEIALAQETIYRDSSGKKIDTKAARAEAARLKRLKEEKEAQKMEWGKGLVQRDEAEKRKQELEKQRNSKFARHADDAELNAELKSKEIWNDPAAQFLTVRFQLPARDLALPNIVQKKHAKGPRRPEYTGPTPAPNRFGIKPGYRWDGVDRGNGFEKKLFQHRNEQKRKGNESYQWGTEDM</sequence>